<proteinExistence type="predicted"/>
<feature type="transmembrane region" description="Helical" evidence="1">
    <location>
        <begin position="20"/>
        <end position="37"/>
    </location>
</feature>
<reference evidence="2 3" key="1">
    <citation type="submission" date="2016-08" db="EMBL/GenBank/DDBJ databases">
        <title>Complete genome sequence of Mycobacterium shinshuense, a subspecies of M. ulcerans.</title>
        <authorList>
            <person name="Yoshida M."/>
            <person name="Ogura Y."/>
            <person name="Hayashi T."/>
            <person name="Hoshino Y."/>
        </authorList>
    </citation>
    <scope>NUCLEOTIDE SEQUENCE [LARGE SCALE GENOMIC DNA]</scope>
    <source>
        <strain evidence="3">ATCC 33728</strain>
    </source>
</reference>
<keyword evidence="1" id="KW-0812">Transmembrane</keyword>
<dbReference type="RefSeq" id="WP_096369514.1">
    <property type="nucleotide sequence ID" value="NZ_AP017624.1"/>
</dbReference>
<organism evidence="2 3">
    <name type="scientific">Mycobacterium ulcerans subsp. shinshuense</name>
    <dbReference type="NCBI Taxonomy" id="1124626"/>
    <lineage>
        <taxon>Bacteria</taxon>
        <taxon>Bacillati</taxon>
        <taxon>Actinomycetota</taxon>
        <taxon>Actinomycetes</taxon>
        <taxon>Mycobacteriales</taxon>
        <taxon>Mycobacteriaceae</taxon>
        <taxon>Mycobacterium</taxon>
        <taxon>Mycobacterium ulcerans group</taxon>
    </lineage>
</organism>
<dbReference type="Proteomes" id="UP000218067">
    <property type="component" value="Chromosome"/>
</dbReference>
<gene>
    <name evidence="2" type="ORF">SHTP_0194</name>
</gene>
<name>A0A1B4XXQ6_MYCUL</name>
<dbReference type="AlphaFoldDB" id="A0A1B4XXQ6"/>
<keyword evidence="1" id="KW-1133">Transmembrane helix</keyword>
<keyword evidence="1" id="KW-0472">Membrane</keyword>
<dbReference type="GeneID" id="93434875"/>
<evidence type="ECO:0000256" key="1">
    <source>
        <dbReference type="SAM" id="Phobius"/>
    </source>
</evidence>
<protein>
    <recommendedName>
        <fullName evidence="4">Transmembrane protein</fullName>
    </recommendedName>
</protein>
<sequence length="80" mass="9347">MSPDDAAATSTGRRARRFAVRHWVALILVVLVAIFIAQNRERPQMHLLWVTVESPMWLLLSAMFVLRILVGLLLRRRRRK</sequence>
<evidence type="ECO:0008006" key="4">
    <source>
        <dbReference type="Google" id="ProtNLM"/>
    </source>
</evidence>
<feature type="transmembrane region" description="Helical" evidence="1">
    <location>
        <begin position="57"/>
        <end position="74"/>
    </location>
</feature>
<accession>A0A1B4XXQ6</accession>
<evidence type="ECO:0000313" key="2">
    <source>
        <dbReference type="EMBL" id="BAV39593.1"/>
    </source>
</evidence>
<evidence type="ECO:0000313" key="3">
    <source>
        <dbReference type="Proteomes" id="UP000218067"/>
    </source>
</evidence>
<dbReference type="EMBL" id="AP017624">
    <property type="protein sequence ID" value="BAV39593.1"/>
    <property type="molecule type" value="Genomic_DNA"/>
</dbReference>